<comment type="caution">
    <text evidence="2">The sequence shown here is derived from an EMBL/GenBank/DDBJ whole genome shotgun (WGS) entry which is preliminary data.</text>
</comment>
<evidence type="ECO:0000313" key="3">
    <source>
        <dbReference type="Proteomes" id="UP001557470"/>
    </source>
</evidence>
<gene>
    <name evidence="2" type="ORF">UPYG_G00355040</name>
</gene>
<protein>
    <submittedName>
        <fullName evidence="2">Uncharacterized protein</fullName>
    </submittedName>
</protein>
<organism evidence="2 3">
    <name type="scientific">Umbra pygmaea</name>
    <name type="common">Eastern mudminnow</name>
    <dbReference type="NCBI Taxonomy" id="75934"/>
    <lineage>
        <taxon>Eukaryota</taxon>
        <taxon>Metazoa</taxon>
        <taxon>Chordata</taxon>
        <taxon>Craniata</taxon>
        <taxon>Vertebrata</taxon>
        <taxon>Euteleostomi</taxon>
        <taxon>Actinopterygii</taxon>
        <taxon>Neopterygii</taxon>
        <taxon>Teleostei</taxon>
        <taxon>Protacanthopterygii</taxon>
        <taxon>Esociformes</taxon>
        <taxon>Umbridae</taxon>
        <taxon>Umbra</taxon>
    </lineage>
</organism>
<evidence type="ECO:0000256" key="1">
    <source>
        <dbReference type="SAM" id="MobiDB-lite"/>
    </source>
</evidence>
<dbReference type="Proteomes" id="UP001557470">
    <property type="component" value="Unassembled WGS sequence"/>
</dbReference>
<feature type="compositionally biased region" description="Basic and acidic residues" evidence="1">
    <location>
        <begin position="90"/>
        <end position="106"/>
    </location>
</feature>
<feature type="compositionally biased region" description="Polar residues" evidence="1">
    <location>
        <begin position="108"/>
        <end position="120"/>
    </location>
</feature>
<feature type="region of interest" description="Disordered" evidence="1">
    <location>
        <begin position="90"/>
        <end position="131"/>
    </location>
</feature>
<evidence type="ECO:0000313" key="2">
    <source>
        <dbReference type="EMBL" id="KAL0961576.1"/>
    </source>
</evidence>
<dbReference type="EMBL" id="JAGEUA010000189">
    <property type="protein sequence ID" value="KAL0961576.1"/>
    <property type="molecule type" value="Genomic_DNA"/>
</dbReference>
<name>A0ABD0VWW9_UMBPY</name>
<keyword evidence="3" id="KW-1185">Reference proteome</keyword>
<accession>A0ABD0VWW9</accession>
<sequence length="131" mass="14215">MKQAQQEMALKTGPQLSTSPKSPPGWTAPKTKPRSKLSINPKDTTPGAEAASQKTTRKSGKSQTMADIISKSTLLHAGPPKRYLLVPNKKCLDGREEDESKVRRWSIESPTLSPSSTPQDMETPEGSKKTG</sequence>
<proteinExistence type="predicted"/>
<dbReference type="AlphaFoldDB" id="A0ABD0VWW9"/>
<feature type="region of interest" description="Disordered" evidence="1">
    <location>
        <begin position="1"/>
        <end position="64"/>
    </location>
</feature>
<reference evidence="2 3" key="1">
    <citation type="submission" date="2024-06" db="EMBL/GenBank/DDBJ databases">
        <authorList>
            <person name="Pan Q."/>
            <person name="Wen M."/>
            <person name="Jouanno E."/>
            <person name="Zahm M."/>
            <person name="Klopp C."/>
            <person name="Cabau C."/>
            <person name="Louis A."/>
            <person name="Berthelot C."/>
            <person name="Parey E."/>
            <person name="Roest Crollius H."/>
            <person name="Montfort J."/>
            <person name="Robinson-Rechavi M."/>
            <person name="Bouchez O."/>
            <person name="Lampietro C."/>
            <person name="Lopez Roques C."/>
            <person name="Donnadieu C."/>
            <person name="Postlethwait J."/>
            <person name="Bobe J."/>
            <person name="Verreycken H."/>
            <person name="Guiguen Y."/>
        </authorList>
    </citation>
    <scope>NUCLEOTIDE SEQUENCE [LARGE SCALE GENOMIC DNA]</scope>
    <source>
        <strain evidence="2">Up_M1</strain>
        <tissue evidence="2">Testis</tissue>
    </source>
</reference>